<feature type="transmembrane region" description="Helical" evidence="1">
    <location>
        <begin position="145"/>
        <end position="165"/>
    </location>
</feature>
<dbReference type="Pfam" id="PF13160">
    <property type="entry name" value="DUF3995"/>
    <property type="match status" value="1"/>
</dbReference>
<sequence length="172" mass="18291">MMSTRLDVPGAMQDSRAGARFALAGGFVGLCYAAISVYWGVGGALLLDTVGGSLESGGRAGDIGVMLLLWMAVVLKLVAVALPLIVVYRHRGARWQRLIGALAWTSGGILLLYGLVLTIVGLLVQVGVVAASATADQHALAWHAYLWDPWFLLWGLLTLVALHSVRRGDRNV</sequence>
<reference evidence="2 3" key="2">
    <citation type="submission" date="2019-08" db="EMBL/GenBank/DDBJ databases">
        <title>Jejuicoccus antrihumi gen. nov., sp. nov., a new member of the family Dermacoccaceae isolated from a cave.</title>
        <authorList>
            <person name="Schumann P."/>
            <person name="Kim I.S."/>
        </authorList>
    </citation>
    <scope>NUCLEOTIDE SEQUENCE [LARGE SCALE GENOMIC DNA]</scope>
    <source>
        <strain evidence="2 3">C5-26</strain>
    </source>
</reference>
<dbReference type="Proteomes" id="UP000320244">
    <property type="component" value="Unassembled WGS sequence"/>
</dbReference>
<keyword evidence="1" id="KW-0472">Membrane</keyword>
<evidence type="ECO:0000256" key="1">
    <source>
        <dbReference type="SAM" id="Phobius"/>
    </source>
</evidence>
<dbReference type="AlphaFoldDB" id="A0A563DUA0"/>
<evidence type="ECO:0000313" key="2">
    <source>
        <dbReference type="EMBL" id="TWP33521.1"/>
    </source>
</evidence>
<keyword evidence="3" id="KW-1185">Reference proteome</keyword>
<feature type="transmembrane region" description="Helical" evidence="1">
    <location>
        <begin position="109"/>
        <end position="133"/>
    </location>
</feature>
<accession>A0A563DUA0</accession>
<organism evidence="2 3">
    <name type="scientific">Leekyejoonella antrihumi</name>
    <dbReference type="NCBI Taxonomy" id="1660198"/>
    <lineage>
        <taxon>Bacteria</taxon>
        <taxon>Bacillati</taxon>
        <taxon>Actinomycetota</taxon>
        <taxon>Actinomycetes</taxon>
        <taxon>Micrococcales</taxon>
        <taxon>Dermacoccaceae</taxon>
        <taxon>Leekyejoonella</taxon>
    </lineage>
</organism>
<protein>
    <submittedName>
        <fullName evidence="2">DUF3995 domain-containing protein</fullName>
    </submittedName>
</protein>
<feature type="transmembrane region" description="Helical" evidence="1">
    <location>
        <begin position="67"/>
        <end position="88"/>
    </location>
</feature>
<reference evidence="2 3" key="1">
    <citation type="submission" date="2019-05" db="EMBL/GenBank/DDBJ databases">
        <authorList>
            <person name="Lee S.D."/>
        </authorList>
    </citation>
    <scope>NUCLEOTIDE SEQUENCE [LARGE SCALE GENOMIC DNA]</scope>
    <source>
        <strain evidence="2 3">C5-26</strain>
    </source>
</reference>
<comment type="caution">
    <text evidence="2">The sequence shown here is derived from an EMBL/GenBank/DDBJ whole genome shotgun (WGS) entry which is preliminary data.</text>
</comment>
<dbReference type="EMBL" id="VCQV01000040">
    <property type="protein sequence ID" value="TWP33521.1"/>
    <property type="molecule type" value="Genomic_DNA"/>
</dbReference>
<keyword evidence="1" id="KW-0812">Transmembrane</keyword>
<feature type="transmembrane region" description="Helical" evidence="1">
    <location>
        <begin position="21"/>
        <end position="47"/>
    </location>
</feature>
<evidence type="ECO:0000313" key="3">
    <source>
        <dbReference type="Proteomes" id="UP000320244"/>
    </source>
</evidence>
<proteinExistence type="predicted"/>
<keyword evidence="1" id="KW-1133">Transmembrane helix</keyword>
<dbReference type="OrthoDB" id="3732080at2"/>
<name>A0A563DUA0_9MICO</name>
<dbReference type="InterPro" id="IPR025058">
    <property type="entry name" value="DUF3995"/>
</dbReference>
<gene>
    <name evidence="2" type="ORF">FGL98_20950</name>
</gene>
<dbReference type="RefSeq" id="WP_146320161.1">
    <property type="nucleotide sequence ID" value="NZ_VCQV01000040.1"/>
</dbReference>